<dbReference type="AlphaFoldDB" id="A0AAD3Y9N0"/>
<dbReference type="InterPro" id="IPR013918">
    <property type="entry name" value="Nucleotide_exch_fac_Fes1"/>
</dbReference>
<feature type="region of interest" description="Disordered" evidence="3">
    <location>
        <begin position="351"/>
        <end position="380"/>
    </location>
</feature>
<organism evidence="5 6">
    <name type="scientific">Cutaneotrichosporon spelunceum</name>
    <dbReference type="NCBI Taxonomy" id="1672016"/>
    <lineage>
        <taxon>Eukaryota</taxon>
        <taxon>Fungi</taxon>
        <taxon>Dikarya</taxon>
        <taxon>Basidiomycota</taxon>
        <taxon>Agaricomycotina</taxon>
        <taxon>Tremellomycetes</taxon>
        <taxon>Trichosporonales</taxon>
        <taxon>Trichosporonaceae</taxon>
        <taxon>Cutaneotrichosporon</taxon>
    </lineage>
</organism>
<gene>
    <name evidence="5" type="primary">FES1</name>
    <name evidence="5" type="ORF">CspeluHIS016_0105630</name>
</gene>
<dbReference type="GO" id="GO:0000774">
    <property type="term" value="F:adenyl-nucleotide exchange factor activity"/>
    <property type="evidence" value="ECO:0007669"/>
    <property type="project" value="TreeGrafter"/>
</dbReference>
<reference evidence="5" key="1">
    <citation type="journal article" date="2023" name="BMC Genomics">
        <title>Chromosome-level genome assemblies of Cutaneotrichosporon spp. (Trichosporonales, Basidiomycota) reveal imbalanced evolution between nucleotide sequences and chromosome synteny.</title>
        <authorList>
            <person name="Kobayashi Y."/>
            <person name="Kayamori A."/>
            <person name="Aoki K."/>
            <person name="Shiwa Y."/>
            <person name="Matsutani M."/>
            <person name="Fujita N."/>
            <person name="Sugita T."/>
            <person name="Iwasaki W."/>
            <person name="Tanaka N."/>
            <person name="Takashima M."/>
        </authorList>
    </citation>
    <scope>NUCLEOTIDE SEQUENCE</scope>
    <source>
        <strain evidence="5">HIS016</strain>
    </source>
</reference>
<evidence type="ECO:0000256" key="3">
    <source>
        <dbReference type="SAM" id="MobiDB-lite"/>
    </source>
</evidence>
<dbReference type="InterPro" id="IPR016024">
    <property type="entry name" value="ARM-type_fold"/>
</dbReference>
<dbReference type="Pfam" id="PF08609">
    <property type="entry name" value="Fes1"/>
    <property type="match status" value="1"/>
</dbReference>
<dbReference type="InterPro" id="IPR011989">
    <property type="entry name" value="ARM-like"/>
</dbReference>
<accession>A0AAD3Y9N0</accession>
<comment type="similarity">
    <text evidence="1">Belongs to the FES1 family.</text>
</comment>
<keyword evidence="2" id="KW-0677">Repeat</keyword>
<dbReference type="EMBL" id="BTCM01000001">
    <property type="protein sequence ID" value="GMK53977.1"/>
    <property type="molecule type" value="Genomic_DNA"/>
</dbReference>
<comment type="caution">
    <text evidence="5">The sequence shown here is derived from an EMBL/GenBank/DDBJ whole genome shotgun (WGS) entry which is preliminary data.</text>
</comment>
<feature type="domain" description="Nucleotide exchange factor Fes1" evidence="4">
    <location>
        <begin position="4"/>
        <end position="135"/>
    </location>
</feature>
<sequence>MSDLNSLLHWAIENTPTDQGGSGSGAAAPANPEGMQLRFKPAAPGEQPNMSTAATFHSNDPQGDVGLAKPTSEEPKNDNKLSTEMLDLIMGKPDSMTMKEKMAIASNPAADVDERVMALEDFEMLIELIDNANNMSVLKLWQPLLALINDPNDAVARHALWIIGTIVQLNWKGQTDLHNLGGLSLVLDALYPATGDARPANTRAKAAHAFSSALRAWPLPTVALGADNNRGYSALRAGVADPDRVVRRKMTFMLDALVRQSRDSFEGEMPTELANMIEERTKATGGKPGTEGDNLLLALEREGVFKAAIDALARDARAEPEDVNCEENAMRALSRAAEYGALSDEEKAKLKSVWDSWSPQEREQRDFSGVDAEEIEKALA</sequence>
<feature type="region of interest" description="Disordered" evidence="3">
    <location>
        <begin position="1"/>
        <end position="79"/>
    </location>
</feature>
<dbReference type="Proteomes" id="UP001222932">
    <property type="component" value="Unassembled WGS sequence"/>
</dbReference>
<dbReference type="SUPFAM" id="SSF48371">
    <property type="entry name" value="ARM repeat"/>
    <property type="match status" value="1"/>
</dbReference>
<evidence type="ECO:0000259" key="4">
    <source>
        <dbReference type="Pfam" id="PF08609"/>
    </source>
</evidence>
<feature type="compositionally biased region" description="Polar residues" evidence="3">
    <location>
        <begin position="48"/>
        <end position="61"/>
    </location>
</feature>
<reference evidence="5" key="2">
    <citation type="submission" date="2023-06" db="EMBL/GenBank/DDBJ databases">
        <authorList>
            <person name="Kobayashi Y."/>
            <person name="Kayamori A."/>
            <person name="Aoki K."/>
            <person name="Shiwa Y."/>
            <person name="Fujita N."/>
            <person name="Sugita T."/>
            <person name="Iwasaki W."/>
            <person name="Tanaka N."/>
            <person name="Takashima M."/>
        </authorList>
    </citation>
    <scope>NUCLEOTIDE SEQUENCE</scope>
    <source>
        <strain evidence="5">HIS016</strain>
    </source>
</reference>
<proteinExistence type="inferred from homology"/>
<dbReference type="Gene3D" id="1.25.10.10">
    <property type="entry name" value="Leucine-rich Repeat Variant"/>
    <property type="match status" value="1"/>
</dbReference>
<keyword evidence="6" id="KW-1185">Reference proteome</keyword>
<dbReference type="PANTHER" id="PTHR19316:SF18">
    <property type="entry name" value="HSP70-BINDING PROTEIN 1"/>
    <property type="match status" value="1"/>
</dbReference>
<name>A0AAD3Y9N0_9TREE</name>
<protein>
    <recommendedName>
        <fullName evidence="4">Nucleotide exchange factor Fes1 domain-containing protein</fullName>
    </recommendedName>
</protein>
<dbReference type="PANTHER" id="PTHR19316">
    <property type="entry name" value="PROTEIN FOLDING REGULATOR"/>
    <property type="match status" value="1"/>
</dbReference>
<evidence type="ECO:0000256" key="2">
    <source>
        <dbReference type="ARBA" id="ARBA00022737"/>
    </source>
</evidence>
<evidence type="ECO:0000313" key="5">
    <source>
        <dbReference type="EMBL" id="GMK53977.1"/>
    </source>
</evidence>
<dbReference type="InterPro" id="IPR050693">
    <property type="entry name" value="Hsp70_NEF-Inhibitors"/>
</dbReference>
<dbReference type="GO" id="GO:0005783">
    <property type="term" value="C:endoplasmic reticulum"/>
    <property type="evidence" value="ECO:0007669"/>
    <property type="project" value="TreeGrafter"/>
</dbReference>
<evidence type="ECO:0000313" key="6">
    <source>
        <dbReference type="Proteomes" id="UP001222932"/>
    </source>
</evidence>
<evidence type="ECO:0000256" key="1">
    <source>
        <dbReference type="ARBA" id="ARBA00011045"/>
    </source>
</evidence>